<sequence>MEIHPLLFIASPSYIQEKKIDEIEEESTSIYVRPIPEKIENSLVARQLNYFAKPVKEPRMLLFILQSGERIHASIDKINGSQVLLNCFQTKRWIHANEIVMIHHTV</sequence>
<gene>
    <name evidence="1" type="ORF">H9635_02780</name>
</gene>
<keyword evidence="2" id="KW-1185">Reference proteome</keyword>
<keyword evidence="1" id="KW-0808">Transferase</keyword>
<keyword evidence="1" id="KW-0418">Kinase</keyword>
<dbReference type="EMBL" id="JACSPZ010000001">
    <property type="protein sequence ID" value="MBD8035649.1"/>
    <property type="molecule type" value="Genomic_DNA"/>
</dbReference>
<name>A0ABR8XUY7_9BACL</name>
<dbReference type="Proteomes" id="UP000619101">
    <property type="component" value="Unassembled WGS sequence"/>
</dbReference>
<organism evidence="1 2">
    <name type="scientific">Solibacillus faecavium</name>
    <dbReference type="NCBI Taxonomy" id="2762221"/>
    <lineage>
        <taxon>Bacteria</taxon>
        <taxon>Bacillati</taxon>
        <taxon>Bacillota</taxon>
        <taxon>Bacilli</taxon>
        <taxon>Bacillales</taxon>
        <taxon>Caryophanaceae</taxon>
        <taxon>Solibacillus</taxon>
    </lineage>
</organism>
<evidence type="ECO:0000313" key="2">
    <source>
        <dbReference type="Proteomes" id="UP000619101"/>
    </source>
</evidence>
<reference evidence="1 2" key="1">
    <citation type="submission" date="2020-08" db="EMBL/GenBank/DDBJ databases">
        <title>A Genomic Blueprint of the Chicken Gut Microbiome.</title>
        <authorList>
            <person name="Gilroy R."/>
            <person name="Ravi A."/>
            <person name="Getino M."/>
            <person name="Pursley I."/>
            <person name="Horton D.L."/>
            <person name="Alikhan N.-F."/>
            <person name="Baker D."/>
            <person name="Gharbi K."/>
            <person name="Hall N."/>
            <person name="Watson M."/>
            <person name="Adriaenssens E.M."/>
            <person name="Foster-Nyarko E."/>
            <person name="Jarju S."/>
            <person name="Secka A."/>
            <person name="Antonio M."/>
            <person name="Oren A."/>
            <person name="Chaudhuri R."/>
            <person name="La Ragione R.M."/>
            <person name="Hildebrand F."/>
            <person name="Pallen M.J."/>
        </authorList>
    </citation>
    <scope>NUCLEOTIDE SEQUENCE [LARGE SCALE GENOMIC DNA]</scope>
    <source>
        <strain evidence="1 2">A46</strain>
    </source>
</reference>
<evidence type="ECO:0000313" key="1">
    <source>
        <dbReference type="EMBL" id="MBD8035649.1"/>
    </source>
</evidence>
<dbReference type="GO" id="GO:0016301">
    <property type="term" value="F:kinase activity"/>
    <property type="evidence" value="ECO:0007669"/>
    <property type="project" value="UniProtKB-KW"/>
</dbReference>
<protein>
    <submittedName>
        <fullName evidence="1">4-diphosphocytidyl-2C-methyl-D-erythritol kinase</fullName>
    </submittedName>
</protein>
<comment type="caution">
    <text evidence="1">The sequence shown here is derived from an EMBL/GenBank/DDBJ whole genome shotgun (WGS) entry which is preliminary data.</text>
</comment>
<proteinExistence type="predicted"/>
<accession>A0ABR8XUY7</accession>